<dbReference type="EMBL" id="JAVXZY010000007">
    <property type="protein sequence ID" value="MDT9000988.1"/>
    <property type="molecule type" value="Genomic_DNA"/>
</dbReference>
<name>A0ABU3PFX2_9BURK</name>
<gene>
    <name evidence="3" type="ORF">RQP53_17050</name>
</gene>
<evidence type="ECO:0000256" key="1">
    <source>
        <dbReference type="SAM" id="MobiDB-lite"/>
    </source>
</evidence>
<accession>A0ABU3PFX2</accession>
<feature type="compositionally biased region" description="Basic and acidic residues" evidence="1">
    <location>
        <begin position="640"/>
        <end position="651"/>
    </location>
</feature>
<dbReference type="PROSITE" id="PS51257">
    <property type="entry name" value="PROKAR_LIPOPROTEIN"/>
    <property type="match status" value="1"/>
</dbReference>
<organism evidence="3 4">
    <name type="scientific">Roseateles aquae</name>
    <dbReference type="NCBI Taxonomy" id="3077235"/>
    <lineage>
        <taxon>Bacteria</taxon>
        <taxon>Pseudomonadati</taxon>
        <taxon>Pseudomonadota</taxon>
        <taxon>Betaproteobacteria</taxon>
        <taxon>Burkholderiales</taxon>
        <taxon>Sphaerotilaceae</taxon>
        <taxon>Roseateles</taxon>
    </lineage>
</organism>
<dbReference type="Proteomes" id="UP001246372">
    <property type="component" value="Unassembled WGS sequence"/>
</dbReference>
<keyword evidence="2" id="KW-0732">Signal</keyword>
<protein>
    <recommendedName>
        <fullName evidence="5">Lipoprotein</fullName>
    </recommendedName>
</protein>
<proteinExistence type="predicted"/>
<keyword evidence="4" id="KW-1185">Reference proteome</keyword>
<dbReference type="RefSeq" id="WP_315651874.1">
    <property type="nucleotide sequence ID" value="NZ_JAVXZY010000007.1"/>
</dbReference>
<feature type="chain" id="PRO_5047219388" description="Lipoprotein" evidence="2">
    <location>
        <begin position="27"/>
        <end position="665"/>
    </location>
</feature>
<evidence type="ECO:0000313" key="3">
    <source>
        <dbReference type="EMBL" id="MDT9000988.1"/>
    </source>
</evidence>
<feature type="region of interest" description="Disordered" evidence="1">
    <location>
        <begin position="640"/>
        <end position="665"/>
    </location>
</feature>
<feature type="signal peptide" evidence="2">
    <location>
        <begin position="1"/>
        <end position="26"/>
    </location>
</feature>
<sequence length="665" mass="70758">MSMGKTGLTAKAQLCVQRAAVLFALALVACGGGGTGTAVTESPAGSTCKNARIQASTTAQVGRNAELSVLGCAGAALSQLQWRQTAGPALTLMSARSQAISIEPTEAGSYRFEVGYVDAAGALGSSTIDLSVAPAPAAPALIVRGEPSVWSGGQLSLRAWMPGLSEAERSSASVQWSVLSGPSTTLAEAKSWRLIFSAPQVTQDSLLQLRVAVTLADGRSASQDFGLLVQAVAAPVSGALFGSSNPSSRVYAYRADSPHAGALAACIYHPALSGSTVCPLSRLPLLGQEAGAVAPSVEQVMNRVLVSNDWMGEVFENFLRTQDANGDFRRMLAATTAVVIGGRVRPAFYWSYTGAIYLDADFLWLTATQRDSISEVPDPRSDYGSELGFTTLWRYVKNNQYAGGSYPVQQRGNRDISQLSYTLGRLLYHELSHAGDFVPPRVHQVLRSDLPVWQAGPAFTPSNDLQQRLPFFSQDMVGLGQVQFFGQPASAAQRAWTPVDITAFFSSDRVNDDYSYSLPVGATVPREDAAMLVEEAMMQLRYGVMRDFAITLPLAKGASSADLLVHWGQRGRIGEAALRPRVDLVLGQILPWLQADFSAGLAPAQALRAGLSWGVNLDQAALAAGQARGLTATERQIEAEQASRRGGEQARRQRAQTLQHGATSF</sequence>
<comment type="caution">
    <text evidence="3">The sequence shown here is derived from an EMBL/GenBank/DDBJ whole genome shotgun (WGS) entry which is preliminary data.</text>
</comment>
<evidence type="ECO:0000256" key="2">
    <source>
        <dbReference type="SAM" id="SignalP"/>
    </source>
</evidence>
<evidence type="ECO:0008006" key="5">
    <source>
        <dbReference type="Google" id="ProtNLM"/>
    </source>
</evidence>
<evidence type="ECO:0000313" key="4">
    <source>
        <dbReference type="Proteomes" id="UP001246372"/>
    </source>
</evidence>
<reference evidence="3" key="1">
    <citation type="submission" date="2023-09" db="EMBL/GenBank/DDBJ databases">
        <title>Paucibacter sp. APW11 Genome sequencing and assembly.</title>
        <authorList>
            <person name="Kim I."/>
        </authorList>
    </citation>
    <scope>NUCLEOTIDE SEQUENCE</scope>
    <source>
        <strain evidence="3">APW11</strain>
    </source>
</reference>